<sequence length="134" mass="15587">MLTTLNPELKQFINRLNRVDFGTLAHQLTDPNNGEGWTLECATNAIEQYRKFLVLIYLYPDRTIVPSRTVDLVWHQAILDTQKYEKDCLEIFGRFIHHYPHGLVDPEHGEDTEVAFAETCQLLVKHFTSISLEE</sequence>
<comment type="caution">
    <text evidence="1">The sequence shown here is derived from an EMBL/GenBank/DDBJ whole genome shotgun (WGS) entry which is preliminary data.</text>
</comment>
<dbReference type="RefSeq" id="WP_106304521.1">
    <property type="nucleotide sequence ID" value="NZ_PVWO01000124.1"/>
</dbReference>
<evidence type="ECO:0008006" key="3">
    <source>
        <dbReference type="Google" id="ProtNLM"/>
    </source>
</evidence>
<dbReference type="AlphaFoldDB" id="A0A2T1GFT0"/>
<dbReference type="EMBL" id="PVWO01000124">
    <property type="protein sequence ID" value="PSB56463.1"/>
    <property type="molecule type" value="Genomic_DNA"/>
</dbReference>
<dbReference type="PANTHER" id="PTHR34365">
    <property type="entry name" value="ENOLASE (DUF1399)"/>
    <property type="match status" value="1"/>
</dbReference>
<dbReference type="InterPro" id="IPR009836">
    <property type="entry name" value="GRDP-like"/>
</dbReference>
<organism evidence="1 2">
    <name type="scientific">Chamaesiphon polymorphus CCALA 037</name>
    <dbReference type="NCBI Taxonomy" id="2107692"/>
    <lineage>
        <taxon>Bacteria</taxon>
        <taxon>Bacillati</taxon>
        <taxon>Cyanobacteriota</taxon>
        <taxon>Cyanophyceae</taxon>
        <taxon>Gomontiellales</taxon>
        <taxon>Chamaesiphonaceae</taxon>
        <taxon>Chamaesiphon</taxon>
    </lineage>
</organism>
<gene>
    <name evidence="1" type="ORF">C7B77_11755</name>
</gene>
<protein>
    <recommendedName>
        <fullName evidence="3">Glycine-rich domain-containing protein-like</fullName>
    </recommendedName>
</protein>
<reference evidence="1 2" key="1">
    <citation type="submission" date="2018-03" db="EMBL/GenBank/DDBJ databases">
        <title>The ancient ancestry and fast evolution of plastids.</title>
        <authorList>
            <person name="Moore K.R."/>
            <person name="Magnabosco C."/>
            <person name="Momper L."/>
            <person name="Gold D.A."/>
            <person name="Bosak T."/>
            <person name="Fournier G.P."/>
        </authorList>
    </citation>
    <scope>NUCLEOTIDE SEQUENCE [LARGE SCALE GENOMIC DNA]</scope>
    <source>
        <strain evidence="1 2">CCALA 037</strain>
    </source>
</reference>
<keyword evidence="2" id="KW-1185">Reference proteome</keyword>
<dbReference type="OrthoDB" id="278697at2"/>
<name>A0A2T1GFT0_9CYAN</name>
<proteinExistence type="predicted"/>
<dbReference type="PANTHER" id="PTHR34365:SF7">
    <property type="entry name" value="GLYCINE-RICH DOMAIN-CONTAINING PROTEIN 1"/>
    <property type="match status" value="1"/>
</dbReference>
<evidence type="ECO:0000313" key="2">
    <source>
        <dbReference type="Proteomes" id="UP000238937"/>
    </source>
</evidence>
<evidence type="ECO:0000313" key="1">
    <source>
        <dbReference type="EMBL" id="PSB56463.1"/>
    </source>
</evidence>
<accession>A0A2T1GFT0</accession>
<dbReference type="Proteomes" id="UP000238937">
    <property type="component" value="Unassembled WGS sequence"/>
</dbReference>